<keyword evidence="3" id="KW-1003">Cell membrane</keyword>
<evidence type="ECO:0000256" key="5">
    <source>
        <dbReference type="ARBA" id="ARBA00022840"/>
    </source>
</evidence>
<evidence type="ECO:0000256" key="2">
    <source>
        <dbReference type="ARBA" id="ARBA00022448"/>
    </source>
</evidence>
<evidence type="ECO:0000313" key="8">
    <source>
        <dbReference type="EMBL" id="EHR37939.1"/>
    </source>
</evidence>
<organism evidence="8 9">
    <name type="scientific">Facklamia languida CCUG 37842</name>
    <dbReference type="NCBI Taxonomy" id="883113"/>
    <lineage>
        <taxon>Bacteria</taxon>
        <taxon>Bacillati</taxon>
        <taxon>Bacillota</taxon>
        <taxon>Bacilli</taxon>
        <taxon>Lactobacillales</taxon>
        <taxon>Aerococcaceae</taxon>
        <taxon>Facklamia</taxon>
    </lineage>
</organism>
<dbReference type="GO" id="GO:0005524">
    <property type="term" value="F:ATP binding"/>
    <property type="evidence" value="ECO:0007669"/>
    <property type="project" value="UniProtKB-KW"/>
</dbReference>
<dbReference type="PATRIC" id="fig|883113.3.peg.571"/>
<dbReference type="InterPro" id="IPR050086">
    <property type="entry name" value="MetN_ABC_transporter-like"/>
</dbReference>
<keyword evidence="5" id="KW-0067">ATP-binding</keyword>
<dbReference type="RefSeq" id="WP_006308595.1">
    <property type="nucleotide sequence ID" value="NZ_JH601133.1"/>
</dbReference>
<keyword evidence="2" id="KW-0813">Transport</keyword>
<dbReference type="STRING" id="883113.HMPREF9708_00568"/>
<evidence type="ECO:0000256" key="6">
    <source>
        <dbReference type="ARBA" id="ARBA00023136"/>
    </source>
</evidence>
<evidence type="ECO:0000259" key="7">
    <source>
        <dbReference type="PROSITE" id="PS50893"/>
    </source>
</evidence>
<dbReference type="GO" id="GO:0016887">
    <property type="term" value="F:ATP hydrolysis activity"/>
    <property type="evidence" value="ECO:0007669"/>
    <property type="project" value="InterPro"/>
</dbReference>
<reference evidence="8 9" key="1">
    <citation type="submission" date="2012-01" db="EMBL/GenBank/DDBJ databases">
        <title>The Genome Sequence of Facklamia languida CCUG 37842.</title>
        <authorList>
            <consortium name="The Broad Institute Genome Sequencing Platform"/>
            <person name="Earl A."/>
            <person name="Ward D."/>
            <person name="Feldgarden M."/>
            <person name="Gevers D."/>
            <person name="Huys G."/>
            <person name="Young S.K."/>
            <person name="Zeng Q."/>
            <person name="Gargeya S."/>
            <person name="Fitzgerald M."/>
            <person name="Haas B."/>
            <person name="Abouelleil A."/>
            <person name="Alvarado L."/>
            <person name="Arachchi H.M."/>
            <person name="Berlin A."/>
            <person name="Chapman S.B."/>
            <person name="Gearin G."/>
            <person name="Goldberg J."/>
            <person name="Griggs A."/>
            <person name="Gujja S."/>
            <person name="Hansen M."/>
            <person name="Heiman D."/>
            <person name="Howarth C."/>
            <person name="Larimer J."/>
            <person name="Lui A."/>
            <person name="MacDonald P.J.P."/>
            <person name="McCowen C."/>
            <person name="Montmayeur A."/>
            <person name="Murphy C."/>
            <person name="Neiman D."/>
            <person name="Pearson M."/>
            <person name="Priest M."/>
            <person name="Roberts A."/>
            <person name="Saif S."/>
            <person name="Shea T."/>
            <person name="Sisk P."/>
            <person name="Stolte C."/>
            <person name="Sykes S."/>
            <person name="Wortman J."/>
            <person name="Nusbaum C."/>
            <person name="Birren B."/>
        </authorList>
    </citation>
    <scope>NUCLEOTIDE SEQUENCE [LARGE SCALE GENOMIC DNA]</scope>
    <source>
        <strain evidence="8 9">CCUG 37842</strain>
    </source>
</reference>
<dbReference type="AlphaFoldDB" id="H3NHN3"/>
<dbReference type="Gene3D" id="3.40.50.300">
    <property type="entry name" value="P-loop containing nucleotide triphosphate hydrolases"/>
    <property type="match status" value="1"/>
</dbReference>
<evidence type="ECO:0000256" key="4">
    <source>
        <dbReference type="ARBA" id="ARBA00022741"/>
    </source>
</evidence>
<evidence type="ECO:0000256" key="3">
    <source>
        <dbReference type="ARBA" id="ARBA00022475"/>
    </source>
</evidence>
<dbReference type="OrthoDB" id="1679618at2"/>
<dbReference type="InterPro" id="IPR003439">
    <property type="entry name" value="ABC_transporter-like_ATP-bd"/>
</dbReference>
<name>H3NHN3_9LACT</name>
<dbReference type="GO" id="GO:0005886">
    <property type="term" value="C:plasma membrane"/>
    <property type="evidence" value="ECO:0007669"/>
    <property type="project" value="UniProtKB-SubCell"/>
</dbReference>
<dbReference type="PROSITE" id="PS00211">
    <property type="entry name" value="ABC_TRANSPORTER_1"/>
    <property type="match status" value="1"/>
</dbReference>
<dbReference type="SUPFAM" id="SSF52540">
    <property type="entry name" value="P-loop containing nucleoside triphosphate hydrolases"/>
    <property type="match status" value="1"/>
</dbReference>
<dbReference type="InterPro" id="IPR003593">
    <property type="entry name" value="AAA+_ATPase"/>
</dbReference>
<keyword evidence="9" id="KW-1185">Reference proteome</keyword>
<protein>
    <recommendedName>
        <fullName evidence="7">ABC transporter domain-containing protein</fullName>
    </recommendedName>
</protein>
<gene>
    <name evidence="8" type="ORF">HMPREF9708_00568</name>
</gene>
<dbReference type="Pfam" id="PF00005">
    <property type="entry name" value="ABC_tran"/>
    <property type="match status" value="1"/>
</dbReference>
<dbReference type="PIRSF" id="PIRSF039085">
    <property type="entry name" value="ABC_ATPase_HisP"/>
    <property type="match status" value="1"/>
</dbReference>
<dbReference type="PANTHER" id="PTHR43166">
    <property type="entry name" value="AMINO ACID IMPORT ATP-BINDING PROTEIN"/>
    <property type="match status" value="1"/>
</dbReference>
<dbReference type="eggNOG" id="COG1126">
    <property type="taxonomic scope" value="Bacteria"/>
</dbReference>
<comment type="caution">
    <text evidence="8">The sequence shown here is derived from an EMBL/GenBank/DDBJ whole genome shotgun (WGS) entry which is preliminary data.</text>
</comment>
<dbReference type="HOGENOM" id="CLU_000604_1_22_9"/>
<keyword evidence="6" id="KW-0472">Membrane</keyword>
<proteinExistence type="predicted"/>
<dbReference type="PANTHER" id="PTHR43166:SF35">
    <property type="entry name" value="L-CYSTINE IMPORT ATP-BINDING PROTEIN TCYN"/>
    <property type="match status" value="1"/>
</dbReference>
<keyword evidence="4" id="KW-0547">Nucleotide-binding</keyword>
<feature type="domain" description="ABC transporter" evidence="7">
    <location>
        <begin position="2"/>
        <end position="239"/>
    </location>
</feature>
<comment type="subcellular location">
    <subcellularLocation>
        <location evidence="1">Cell membrane</location>
        <topology evidence="1">Peripheral membrane protein</topology>
    </subcellularLocation>
</comment>
<dbReference type="InterPro" id="IPR017871">
    <property type="entry name" value="ABC_transporter-like_CS"/>
</dbReference>
<dbReference type="EMBL" id="AGEG01000003">
    <property type="protein sequence ID" value="EHR37939.1"/>
    <property type="molecule type" value="Genomic_DNA"/>
</dbReference>
<evidence type="ECO:0000256" key="1">
    <source>
        <dbReference type="ARBA" id="ARBA00004202"/>
    </source>
</evidence>
<dbReference type="Proteomes" id="UP000006190">
    <property type="component" value="Unassembled WGS sequence"/>
</dbReference>
<sequence>MLQLTNWSKSYQEQLVLDHLSLQVATGNVLTIIGASGSGKSTLLRTINFLSPADQGQIQIGDYGLDVQTARPKEIVTLCRKTAMVFQNYALFSKKTALENVMENLLIVQKLDPQLAKDRAAHYLDQVGMGDFLSSYPHQLSGGQQQRVGIARAMAIEPEVMLLDEPTSALDPERVNGILDLIQSIAHQAITMVLVTHEMEFARHVSDQMIFLDHGRILEQGNPDQLFNHPQEERTRQFIQGFKRFS</sequence>
<dbReference type="GO" id="GO:0015424">
    <property type="term" value="F:ABC-type amino acid transporter activity"/>
    <property type="evidence" value="ECO:0007669"/>
    <property type="project" value="InterPro"/>
</dbReference>
<dbReference type="SMART" id="SM00382">
    <property type="entry name" value="AAA"/>
    <property type="match status" value="1"/>
</dbReference>
<accession>H3NHN3</accession>
<dbReference type="PROSITE" id="PS50893">
    <property type="entry name" value="ABC_TRANSPORTER_2"/>
    <property type="match status" value="1"/>
</dbReference>
<evidence type="ECO:0000313" key="9">
    <source>
        <dbReference type="Proteomes" id="UP000006190"/>
    </source>
</evidence>
<dbReference type="InterPro" id="IPR027417">
    <property type="entry name" value="P-loop_NTPase"/>
</dbReference>
<dbReference type="InterPro" id="IPR030679">
    <property type="entry name" value="ABC_ATPase_HisP-typ"/>
</dbReference>